<dbReference type="GO" id="GO:0008948">
    <property type="term" value="F:oxaloacetate decarboxylase activity"/>
    <property type="evidence" value="ECO:0007669"/>
    <property type="project" value="TreeGrafter"/>
</dbReference>
<comment type="caution">
    <text evidence="2">The sequence shown here is derived from an EMBL/GenBank/DDBJ whole genome shotgun (WGS) entry which is preliminary data.</text>
</comment>
<comment type="cofactor">
    <cofactor evidence="1">
        <name>Mg(2+)</name>
        <dbReference type="ChEBI" id="CHEBI:18420"/>
    </cofactor>
</comment>
<dbReference type="AlphaFoldDB" id="A0A507QMV5"/>
<organism evidence="2 3">
    <name type="scientific">Monascus purpureus</name>
    <name type="common">Red mold</name>
    <name type="synonym">Monascus anka</name>
    <dbReference type="NCBI Taxonomy" id="5098"/>
    <lineage>
        <taxon>Eukaryota</taxon>
        <taxon>Fungi</taxon>
        <taxon>Dikarya</taxon>
        <taxon>Ascomycota</taxon>
        <taxon>Pezizomycotina</taxon>
        <taxon>Eurotiomycetes</taxon>
        <taxon>Eurotiomycetidae</taxon>
        <taxon>Eurotiales</taxon>
        <taxon>Aspergillaceae</taxon>
        <taxon>Monascus</taxon>
    </lineage>
</organism>
<evidence type="ECO:0000256" key="1">
    <source>
        <dbReference type="PIRSR" id="PIRSR605493-1"/>
    </source>
</evidence>
<dbReference type="SUPFAM" id="SSF89562">
    <property type="entry name" value="RraA-like"/>
    <property type="match status" value="1"/>
</dbReference>
<dbReference type="GO" id="GO:0047443">
    <property type="term" value="F:4-hydroxy-4-methyl-2-oxoglutarate aldolase activity"/>
    <property type="evidence" value="ECO:0007669"/>
    <property type="project" value="TreeGrafter"/>
</dbReference>
<dbReference type="InterPro" id="IPR036704">
    <property type="entry name" value="RraA/RraA-like_sf"/>
</dbReference>
<dbReference type="PANTHER" id="PTHR33254">
    <property type="entry name" value="4-HYDROXY-4-METHYL-2-OXOGLUTARATE ALDOLASE 3-RELATED"/>
    <property type="match status" value="1"/>
</dbReference>
<dbReference type="PANTHER" id="PTHR33254:SF4">
    <property type="entry name" value="4-HYDROXY-4-METHYL-2-OXOGLUTARATE ALDOLASE 3-RELATED"/>
    <property type="match status" value="1"/>
</dbReference>
<name>A0A507QMV5_MONPU</name>
<protein>
    <submittedName>
        <fullName evidence="2">Uncharacterized protein</fullName>
    </submittedName>
</protein>
<feature type="binding site" evidence="1">
    <location>
        <position position="66"/>
    </location>
    <ligand>
        <name>substrate</name>
    </ligand>
</feature>
<dbReference type="GO" id="GO:0046872">
    <property type="term" value="F:metal ion binding"/>
    <property type="evidence" value="ECO:0007669"/>
    <property type="project" value="UniProtKB-KW"/>
</dbReference>
<dbReference type="Pfam" id="PF03737">
    <property type="entry name" value="RraA-like"/>
    <property type="match status" value="1"/>
</dbReference>
<keyword evidence="1" id="KW-0479">Metal-binding</keyword>
<dbReference type="STRING" id="5098.A0A507QMV5"/>
<gene>
    <name evidence="2" type="ORF">MPDQ_001361</name>
</gene>
<feature type="binding site" evidence="1">
    <location>
        <position position="67"/>
    </location>
    <ligand>
        <name>Mg(2+)</name>
        <dbReference type="ChEBI" id="CHEBI:18420"/>
    </ligand>
</feature>
<accession>A0A507QMV5</accession>
<keyword evidence="1" id="KW-0460">Magnesium</keyword>
<evidence type="ECO:0000313" key="2">
    <source>
        <dbReference type="EMBL" id="TQB69779.1"/>
    </source>
</evidence>
<evidence type="ECO:0000313" key="3">
    <source>
        <dbReference type="Proteomes" id="UP000319663"/>
    </source>
</evidence>
<dbReference type="EMBL" id="VIFY01000136">
    <property type="protein sequence ID" value="TQB69779.1"/>
    <property type="molecule type" value="Genomic_DNA"/>
</dbReference>
<dbReference type="CDD" id="cd16841">
    <property type="entry name" value="RraA_family"/>
    <property type="match status" value="1"/>
</dbReference>
<reference evidence="2 3" key="1">
    <citation type="submission" date="2019-06" db="EMBL/GenBank/DDBJ databases">
        <title>Wine fermentation using esterase from Monascus purpureus.</title>
        <authorList>
            <person name="Geng C."/>
            <person name="Zhang Y."/>
        </authorList>
    </citation>
    <scope>NUCLEOTIDE SEQUENCE [LARGE SCALE GENOMIC DNA]</scope>
    <source>
        <strain evidence="2">HQ1</strain>
    </source>
</reference>
<sequence length="168" mass="18224">MDLDPKIRIEDHGFPPGTHWVDHAEPGTIVVVEQPTGQYCAAVGGIMATRMKVLGVQGVVVDGRIRDLGEIRELELPVWAHSTSTVGTGAESKPATRNLPICVSGIEVRPGDIIFCDPVEGAVAIPRELLDQVIELMPKLVDMDDKVKEAVAGGESVFEAFKRFRTKI</sequence>
<dbReference type="InterPro" id="IPR005493">
    <property type="entry name" value="RraA/RraA-like"/>
</dbReference>
<proteinExistence type="predicted"/>
<dbReference type="Proteomes" id="UP000319663">
    <property type="component" value="Unassembled WGS sequence"/>
</dbReference>
<keyword evidence="3" id="KW-1185">Reference proteome</keyword>
<feature type="binding site" evidence="1">
    <location>
        <begin position="44"/>
        <end position="47"/>
    </location>
    <ligand>
        <name>substrate</name>
    </ligand>
</feature>
<dbReference type="Gene3D" id="3.50.30.40">
    <property type="entry name" value="Ribonuclease E inhibitor RraA/RraA-like"/>
    <property type="match status" value="1"/>
</dbReference>